<evidence type="ECO:0000313" key="4">
    <source>
        <dbReference type="EMBL" id="MCT7373656.1"/>
    </source>
</evidence>
<accession>A0ABT2LGM3</accession>
<comment type="caution">
    <text evidence="4">The sequence shown here is derived from an EMBL/GenBank/DDBJ whole genome shotgun (WGS) entry which is preliminary data.</text>
</comment>
<evidence type="ECO:0000259" key="3">
    <source>
        <dbReference type="Pfam" id="PF00501"/>
    </source>
</evidence>
<feature type="domain" description="AMP-dependent synthetase/ligase" evidence="3">
    <location>
        <begin position="15"/>
        <end position="349"/>
    </location>
</feature>
<dbReference type="InterPro" id="IPR000873">
    <property type="entry name" value="AMP-dep_synth/lig_dom"/>
</dbReference>
<keyword evidence="2" id="KW-0436">Ligase</keyword>
<proteinExistence type="inferred from homology"/>
<dbReference type="PANTHER" id="PTHR43201">
    <property type="entry name" value="ACYL-COA SYNTHETASE"/>
    <property type="match status" value="1"/>
</dbReference>
<evidence type="ECO:0000256" key="2">
    <source>
        <dbReference type="ARBA" id="ARBA00022598"/>
    </source>
</evidence>
<protein>
    <submittedName>
        <fullName evidence="4">AMP-binding protein</fullName>
    </submittedName>
</protein>
<dbReference type="Gene3D" id="3.40.50.12780">
    <property type="entry name" value="N-terminal domain of ligase-like"/>
    <property type="match status" value="1"/>
</dbReference>
<organism evidence="4 5">
    <name type="scientific">Chelativorans salis</name>
    <dbReference type="NCBI Taxonomy" id="2978478"/>
    <lineage>
        <taxon>Bacteria</taxon>
        <taxon>Pseudomonadati</taxon>
        <taxon>Pseudomonadota</taxon>
        <taxon>Alphaproteobacteria</taxon>
        <taxon>Hyphomicrobiales</taxon>
        <taxon>Phyllobacteriaceae</taxon>
        <taxon>Chelativorans</taxon>
    </lineage>
</organism>
<evidence type="ECO:0000256" key="1">
    <source>
        <dbReference type="ARBA" id="ARBA00006432"/>
    </source>
</evidence>
<dbReference type="EMBL" id="JAOCZP010000001">
    <property type="protein sequence ID" value="MCT7373656.1"/>
    <property type="molecule type" value="Genomic_DNA"/>
</dbReference>
<gene>
    <name evidence="4" type="ORF">N5A92_01155</name>
</gene>
<name>A0ABT2LGM3_9HYPH</name>
<comment type="similarity">
    <text evidence="1">Belongs to the ATP-dependent AMP-binding enzyme family.</text>
</comment>
<dbReference type="InterPro" id="IPR020845">
    <property type="entry name" value="AMP-binding_CS"/>
</dbReference>
<keyword evidence="5" id="KW-1185">Reference proteome</keyword>
<dbReference type="Pfam" id="PF00501">
    <property type="entry name" value="AMP-binding"/>
    <property type="match status" value="1"/>
</dbReference>
<dbReference type="Proteomes" id="UP001320831">
    <property type="component" value="Unassembled WGS sequence"/>
</dbReference>
<dbReference type="PROSITE" id="PS00455">
    <property type="entry name" value="AMP_BINDING"/>
    <property type="match status" value="1"/>
</dbReference>
<reference evidence="4 5" key="1">
    <citation type="submission" date="2022-09" db="EMBL/GenBank/DDBJ databases">
        <title>Chelativorans salina sp. nov., a novel slightly halophilic bacterium isolated from a saline lake sediment enrichment.</title>
        <authorList>
            <person name="Gao L."/>
            <person name="Fang B.-Z."/>
            <person name="Li W.-J."/>
        </authorList>
    </citation>
    <scope>NUCLEOTIDE SEQUENCE [LARGE SCALE GENOMIC DNA]</scope>
    <source>
        <strain evidence="4 5">EGI FJ00035</strain>
    </source>
</reference>
<dbReference type="PANTHER" id="PTHR43201:SF5">
    <property type="entry name" value="MEDIUM-CHAIN ACYL-COA LIGASE ACSF2, MITOCHONDRIAL"/>
    <property type="match status" value="1"/>
</dbReference>
<dbReference type="RefSeq" id="WP_260899985.1">
    <property type="nucleotide sequence ID" value="NZ_JAOCZP010000001.1"/>
</dbReference>
<sequence>MNLLEPILDELTVRSGRAAIIAADGARATYGDLVERSAALAAGWKRAGIVPGDRVLIAMPVGVGLFASLVALWRLGAVAVFPEPALGLRGLRHALEATRPKAFLSAGWFRFLRYALPALWPVPLTLSASDLAAGRPPADDVEPVAAEHPALISFTSGSTGRPKAIVRSHRFLALQNARVAELLAPERDGCVDLVGFPVFVLANLSLGVTSVLPNWPLSRQETADTGGIARHIADNGVNRALIPPSICAGLVDGPDVALDTIFTGGGPVFPDLLNRLSSKLPGADIVSVYGSTEAEPIAHQRLSDISAEDWRAMREGGGLLAGPPIPEIRVKILEDEIVVTGEHVNKGYLDERDDRTTKMELGGEIWHRTGDSGRLDADGRLWLLGRQDGRAGGLFPFGVEAAARFWPGVVRAALVLLDDRPVLAIEGDAALRDTWQEKARAMGGVRVVPLRAIPLDRRHGSKVDYPALRASLGRLMRRDRPASESVSP</sequence>
<evidence type="ECO:0000313" key="5">
    <source>
        <dbReference type="Proteomes" id="UP001320831"/>
    </source>
</evidence>
<dbReference type="SUPFAM" id="SSF56801">
    <property type="entry name" value="Acetyl-CoA synthetase-like"/>
    <property type="match status" value="1"/>
</dbReference>
<dbReference type="InterPro" id="IPR042099">
    <property type="entry name" value="ANL_N_sf"/>
</dbReference>